<dbReference type="RefSeq" id="WP_069725351.1">
    <property type="nucleotide sequence ID" value="NZ_MDCO01000001.1"/>
</dbReference>
<dbReference type="AlphaFoldDB" id="A0A1E5NID3"/>
<evidence type="ECO:0000256" key="1">
    <source>
        <dbReference type="SAM" id="SignalP"/>
    </source>
</evidence>
<dbReference type="PROSITE" id="PS51257">
    <property type="entry name" value="PROKAR_LIPOPROTEIN"/>
    <property type="match status" value="1"/>
</dbReference>
<reference evidence="2 3" key="1">
    <citation type="submission" date="2016-08" db="EMBL/GenBank/DDBJ databases">
        <title>Characterization and recognition of Brachyspira hampsonii sp. nov., a novel intestinal spirochete that is pathogenic to pigs.</title>
        <authorList>
            <person name="Mirajkar N."/>
            <person name="La T."/>
            <person name="Phillips N."/>
            <person name="Hampson D."/>
            <person name="Gebhart C."/>
        </authorList>
    </citation>
    <scope>NUCLEOTIDE SEQUENCE [LARGE SCALE GENOMIC DNA]</scope>
    <source>
        <strain evidence="2 3">P280/1</strain>
    </source>
</reference>
<evidence type="ECO:0000313" key="2">
    <source>
        <dbReference type="EMBL" id="OEJ15876.1"/>
    </source>
</evidence>
<keyword evidence="1" id="KW-0732">Signal</keyword>
<name>A0A1E5NID3_9SPIR</name>
<evidence type="ECO:0000313" key="3">
    <source>
        <dbReference type="Proteomes" id="UP000095247"/>
    </source>
</evidence>
<gene>
    <name evidence="2" type="ORF">BFL38_10475</name>
</gene>
<organism evidence="2 3">
    <name type="scientific">Brachyspira hampsonii</name>
    <dbReference type="NCBI Taxonomy" id="1287055"/>
    <lineage>
        <taxon>Bacteria</taxon>
        <taxon>Pseudomonadati</taxon>
        <taxon>Spirochaetota</taxon>
        <taxon>Spirochaetia</taxon>
        <taxon>Brachyspirales</taxon>
        <taxon>Brachyspiraceae</taxon>
        <taxon>Brachyspira</taxon>
    </lineage>
</organism>
<evidence type="ECO:0008006" key="4">
    <source>
        <dbReference type="Google" id="ProtNLM"/>
    </source>
</evidence>
<sequence length="233" mass="26976">MKYTKKFILIFAISLVLLSCSNMPTGTREALKLKERAGRYLVNGNFDKDIELNFIIFETGNINFIGSKADKANNLGTYVLGNPESTNKTFSFDIKETINGVAPNTYFIDFLYSQIEYSTNKVLFRKSSDSTNIKVGERIGVYYNQNKDHKITVSENKIEWSYFTDAYIDISDIYSEENTFTKTQIFTNENNEEHSFSLNIVFTDNACKLTFNITDPNYSQYNKSEEEYRISWE</sequence>
<proteinExistence type="predicted"/>
<dbReference type="Proteomes" id="UP000095247">
    <property type="component" value="Unassembled WGS sequence"/>
</dbReference>
<feature type="chain" id="PRO_5009182410" description="Lipoprotein" evidence="1">
    <location>
        <begin position="25"/>
        <end position="233"/>
    </location>
</feature>
<comment type="caution">
    <text evidence="2">The sequence shown here is derived from an EMBL/GenBank/DDBJ whole genome shotgun (WGS) entry which is preliminary data.</text>
</comment>
<accession>A0A1E5NID3</accession>
<feature type="signal peptide" evidence="1">
    <location>
        <begin position="1"/>
        <end position="24"/>
    </location>
</feature>
<protein>
    <recommendedName>
        <fullName evidence="4">Lipoprotein</fullName>
    </recommendedName>
</protein>
<dbReference type="EMBL" id="MDCO01000001">
    <property type="protein sequence ID" value="OEJ15876.1"/>
    <property type="molecule type" value="Genomic_DNA"/>
</dbReference>